<dbReference type="RefSeq" id="WP_113290574.1">
    <property type="nucleotide sequence ID" value="NZ_QNTQ01000020.1"/>
</dbReference>
<evidence type="ECO:0000256" key="1">
    <source>
        <dbReference type="SAM" id="MobiDB-lite"/>
    </source>
</evidence>
<evidence type="ECO:0000313" key="3">
    <source>
        <dbReference type="EMBL" id="RBI83198.1"/>
    </source>
</evidence>
<dbReference type="Gene3D" id="4.10.430.10">
    <property type="entry name" value="Histone-like protein H-NS, C-terminal domain"/>
    <property type="match status" value="1"/>
</dbReference>
<evidence type="ECO:0000259" key="2">
    <source>
        <dbReference type="SMART" id="SM00528"/>
    </source>
</evidence>
<dbReference type="AlphaFoldDB" id="A0A365U4M8"/>
<dbReference type="InterPro" id="IPR037150">
    <property type="entry name" value="H-NS_C_dom_sf"/>
</dbReference>
<dbReference type="SMART" id="SM00528">
    <property type="entry name" value="HNS"/>
    <property type="match status" value="1"/>
</dbReference>
<dbReference type="GO" id="GO:0003677">
    <property type="term" value="F:DNA binding"/>
    <property type="evidence" value="ECO:0007669"/>
    <property type="project" value="InterPro"/>
</dbReference>
<evidence type="ECO:0000313" key="4">
    <source>
        <dbReference type="Proteomes" id="UP000253370"/>
    </source>
</evidence>
<proteinExistence type="predicted"/>
<dbReference type="Pfam" id="PF00816">
    <property type="entry name" value="Histone_HNS"/>
    <property type="match status" value="1"/>
</dbReference>
<dbReference type="EMBL" id="QNTQ01000020">
    <property type="protein sequence ID" value="RBI83198.1"/>
    <property type="molecule type" value="Genomic_DNA"/>
</dbReference>
<name>A0A365U4M8_9RHOB</name>
<keyword evidence="4" id="KW-1185">Reference proteome</keyword>
<comment type="caution">
    <text evidence="3">The sequence shown here is derived from an EMBL/GenBank/DDBJ whole genome shotgun (WGS) entry which is preliminary data.</text>
</comment>
<dbReference type="Proteomes" id="UP000253370">
    <property type="component" value="Unassembled WGS sequence"/>
</dbReference>
<feature type="domain" description="DNA-binding protein H-NS-like C-terminal" evidence="2">
    <location>
        <begin position="54"/>
        <end position="99"/>
    </location>
</feature>
<protein>
    <recommendedName>
        <fullName evidence="2">DNA-binding protein H-NS-like C-terminal domain-containing protein</fullName>
    </recommendedName>
</protein>
<gene>
    <name evidence="3" type="ORF">DRV85_16470</name>
</gene>
<reference evidence="3 4" key="1">
    <citation type="submission" date="2018-07" db="EMBL/GenBank/DDBJ databases">
        <title>Rhodosalinus sp. strain E84T genomic sequence and assembly.</title>
        <authorList>
            <person name="Liu Z.-W."/>
            <person name="Lu D.-C."/>
        </authorList>
    </citation>
    <scope>NUCLEOTIDE SEQUENCE [LARGE SCALE GENOMIC DNA]</scope>
    <source>
        <strain evidence="3 4">E84</strain>
    </source>
</reference>
<sequence length="101" mass="11263">MPPDELQALRRDVDRALAHIDERYRLEALAALRAEAAKRGFELDELLKAGGGLGASKSKGTPRYVHPKDPSLTWTGKGRRPNWVNEYIQRGGQLADLEIGR</sequence>
<accession>A0A365U4M8</accession>
<dbReference type="SUPFAM" id="SSF81273">
    <property type="entry name" value="H-NS histone-like proteins"/>
    <property type="match status" value="1"/>
</dbReference>
<feature type="region of interest" description="Disordered" evidence="1">
    <location>
        <begin position="52"/>
        <end position="77"/>
    </location>
</feature>
<organism evidence="3 4">
    <name type="scientific">Rhodosalinus halophilus</name>
    <dbReference type="NCBI Taxonomy" id="2259333"/>
    <lineage>
        <taxon>Bacteria</taxon>
        <taxon>Pseudomonadati</taxon>
        <taxon>Pseudomonadota</taxon>
        <taxon>Alphaproteobacteria</taxon>
        <taxon>Rhodobacterales</taxon>
        <taxon>Paracoccaceae</taxon>
        <taxon>Rhodosalinus</taxon>
    </lineage>
</organism>
<dbReference type="OrthoDB" id="5297879at2"/>
<dbReference type="InterPro" id="IPR027444">
    <property type="entry name" value="H-NS_C_dom"/>
</dbReference>